<feature type="transmembrane region" description="Helical" evidence="1">
    <location>
        <begin position="302"/>
        <end position="326"/>
    </location>
</feature>
<dbReference type="AlphaFoldDB" id="A0AB34JZA8"/>
<evidence type="ECO:0000256" key="2">
    <source>
        <dbReference type="SAM" id="SignalP"/>
    </source>
</evidence>
<dbReference type="EMBL" id="JBGBPQ010000004">
    <property type="protein sequence ID" value="KAL1525579.1"/>
    <property type="molecule type" value="Genomic_DNA"/>
</dbReference>
<organism evidence="3 4">
    <name type="scientific">Prymnesium parvum</name>
    <name type="common">Toxic golden alga</name>
    <dbReference type="NCBI Taxonomy" id="97485"/>
    <lineage>
        <taxon>Eukaryota</taxon>
        <taxon>Haptista</taxon>
        <taxon>Haptophyta</taxon>
        <taxon>Prymnesiophyceae</taxon>
        <taxon>Prymnesiales</taxon>
        <taxon>Prymnesiaceae</taxon>
        <taxon>Prymnesium</taxon>
    </lineage>
</organism>
<evidence type="ECO:0000256" key="1">
    <source>
        <dbReference type="SAM" id="Phobius"/>
    </source>
</evidence>
<feature type="transmembrane region" description="Helical" evidence="1">
    <location>
        <begin position="338"/>
        <end position="358"/>
    </location>
</feature>
<reference evidence="3 4" key="1">
    <citation type="journal article" date="2024" name="Science">
        <title>Giant polyketide synthase enzymes in the biosynthesis of giant marine polyether toxins.</title>
        <authorList>
            <person name="Fallon T.R."/>
            <person name="Shende V.V."/>
            <person name="Wierzbicki I.H."/>
            <person name="Pendleton A.L."/>
            <person name="Watervoot N.F."/>
            <person name="Auber R.P."/>
            <person name="Gonzalez D.J."/>
            <person name="Wisecaver J.H."/>
            <person name="Moore B.S."/>
        </authorList>
    </citation>
    <scope>NUCLEOTIDE SEQUENCE [LARGE SCALE GENOMIC DNA]</scope>
    <source>
        <strain evidence="3 4">12B1</strain>
    </source>
</reference>
<keyword evidence="1" id="KW-1133">Transmembrane helix</keyword>
<accession>A0AB34JZA8</accession>
<feature type="transmembrane region" description="Helical" evidence="1">
    <location>
        <begin position="227"/>
        <end position="248"/>
    </location>
</feature>
<keyword evidence="2" id="KW-0732">Signal</keyword>
<feature type="chain" id="PRO_5044191679" evidence="2">
    <location>
        <begin position="19"/>
        <end position="438"/>
    </location>
</feature>
<feature type="transmembrane region" description="Helical" evidence="1">
    <location>
        <begin position="260"/>
        <end position="282"/>
    </location>
</feature>
<dbReference type="Proteomes" id="UP001515480">
    <property type="component" value="Unassembled WGS sequence"/>
</dbReference>
<keyword evidence="4" id="KW-1185">Reference proteome</keyword>
<evidence type="ECO:0000313" key="4">
    <source>
        <dbReference type="Proteomes" id="UP001515480"/>
    </source>
</evidence>
<name>A0AB34JZA8_PRYPA</name>
<feature type="signal peptide" evidence="2">
    <location>
        <begin position="1"/>
        <end position="18"/>
    </location>
</feature>
<protein>
    <submittedName>
        <fullName evidence="3">Uncharacterized protein</fullName>
    </submittedName>
</protein>
<keyword evidence="1" id="KW-0812">Transmembrane</keyword>
<sequence length="438" mass="48064">MSIFKACLFLWRFAPVICQALTLNGFQTPNCGTFFFSPSPENVTSAFVWLDYPLAAPIIGGYVPDGAFKEAVSDPGSWCNPALWWPLSAEETRSRGLILVTTEMGVSGCQYFGNSNSIFYNARNLGFKAFVLLSVASGYTCSTGLVFNSSFPSAAYKERMSVCSDTPLYIVPTAAGNRYNQQYDTVGYLALLVPSFLEILRGAAASFPTLTVAPYECDVTKVANSPGMFVFTFFLLLFRAIIFVKAVLTLHTLARLRRPVAWLGVLFAGVLTGVASAFEIMGNPVDLPGINYWPVFGQKDQVIVVYLPMCLSLCSNIAFMWLWLKVGLNLRSLMHSKWYDGIGIVLACIPLPILIPFMSSGTFDLYSYETSLIRVVVDQVLAGKGLQDLIKLADDASQERSRFTPHPHRLSNGKDTKGISNVEEAGCFGFGPDIVLDQ</sequence>
<keyword evidence="1" id="KW-0472">Membrane</keyword>
<proteinExistence type="predicted"/>
<gene>
    <name evidence="3" type="ORF">AB1Y20_020433</name>
</gene>
<comment type="caution">
    <text evidence="3">The sequence shown here is derived from an EMBL/GenBank/DDBJ whole genome shotgun (WGS) entry which is preliminary data.</text>
</comment>
<evidence type="ECO:0000313" key="3">
    <source>
        <dbReference type="EMBL" id="KAL1525579.1"/>
    </source>
</evidence>